<dbReference type="EMBL" id="WWCR01000008">
    <property type="protein sequence ID" value="MYM72595.1"/>
    <property type="molecule type" value="Genomic_DNA"/>
</dbReference>
<name>A0A7X4KGN8_9BURK</name>
<evidence type="ECO:0008006" key="3">
    <source>
        <dbReference type="Google" id="ProtNLM"/>
    </source>
</evidence>
<accession>A0A7X4KGN8</accession>
<gene>
    <name evidence="1" type="ORF">GTP56_10335</name>
</gene>
<evidence type="ECO:0000313" key="1">
    <source>
        <dbReference type="EMBL" id="MYM72595.1"/>
    </source>
</evidence>
<dbReference type="AlphaFoldDB" id="A0A7X4KGN8"/>
<protein>
    <recommendedName>
        <fullName evidence="3">DUF4351 domain-containing protein</fullName>
    </recommendedName>
</protein>
<sequence>MLRLHRLSKRLNINLVENPREDAMPRPELKTFADGLQYGMMLGSQRNRLYFLLRKKFGKVPKRYENQIDNSEMDDLDIWFDRLLDARTLNELFAEKPPA</sequence>
<dbReference type="RefSeq" id="WP_161050039.1">
    <property type="nucleotide sequence ID" value="NZ_WWCR01000008.1"/>
</dbReference>
<reference evidence="1 2" key="1">
    <citation type="submission" date="2019-12" db="EMBL/GenBank/DDBJ databases">
        <title>Novel species isolated from a subtropical stream in China.</title>
        <authorList>
            <person name="Lu H."/>
        </authorList>
    </citation>
    <scope>NUCLEOTIDE SEQUENCE [LARGE SCALE GENOMIC DNA]</scope>
    <source>
        <strain evidence="1 2">FT134W</strain>
    </source>
</reference>
<comment type="caution">
    <text evidence="1">The sequence shown here is derived from an EMBL/GenBank/DDBJ whole genome shotgun (WGS) entry which is preliminary data.</text>
</comment>
<organism evidence="1 2">
    <name type="scientific">Duganella margarita</name>
    <dbReference type="NCBI Taxonomy" id="2692170"/>
    <lineage>
        <taxon>Bacteria</taxon>
        <taxon>Pseudomonadati</taxon>
        <taxon>Pseudomonadota</taxon>
        <taxon>Betaproteobacteria</taxon>
        <taxon>Burkholderiales</taxon>
        <taxon>Oxalobacteraceae</taxon>
        <taxon>Telluria group</taxon>
        <taxon>Duganella</taxon>
    </lineage>
</organism>
<proteinExistence type="predicted"/>
<dbReference type="Proteomes" id="UP000469734">
    <property type="component" value="Unassembled WGS sequence"/>
</dbReference>
<evidence type="ECO:0000313" key="2">
    <source>
        <dbReference type="Proteomes" id="UP000469734"/>
    </source>
</evidence>